<dbReference type="EMBL" id="JACNYL010000003">
    <property type="protein sequence ID" value="MBD1422787.1"/>
    <property type="molecule type" value="Genomic_DNA"/>
</dbReference>
<dbReference type="Proteomes" id="UP000651112">
    <property type="component" value="Unassembled WGS sequence"/>
</dbReference>
<proteinExistence type="predicted"/>
<evidence type="ECO:0000259" key="1">
    <source>
        <dbReference type="Pfam" id="PF18925"/>
    </source>
</evidence>
<evidence type="ECO:0000313" key="3">
    <source>
        <dbReference type="Proteomes" id="UP000651112"/>
    </source>
</evidence>
<organism evidence="2 3">
    <name type="scientific">Sphingobacterium chuzhouense</name>
    <dbReference type="NCBI Taxonomy" id="1742264"/>
    <lineage>
        <taxon>Bacteria</taxon>
        <taxon>Pseudomonadati</taxon>
        <taxon>Bacteroidota</taxon>
        <taxon>Sphingobacteriia</taxon>
        <taxon>Sphingobacteriales</taxon>
        <taxon>Sphingobacteriaceae</taxon>
        <taxon>Sphingobacterium</taxon>
    </lineage>
</organism>
<dbReference type="InterPro" id="IPR020592">
    <property type="entry name" value="Ribosomal_bS16_CS"/>
</dbReference>
<gene>
    <name evidence="2" type="ORF">H8B21_14520</name>
</gene>
<keyword evidence="3" id="KW-1185">Reference proteome</keyword>
<dbReference type="PROSITE" id="PS00732">
    <property type="entry name" value="RIBOSOMAL_S16"/>
    <property type="match status" value="1"/>
</dbReference>
<evidence type="ECO:0000313" key="2">
    <source>
        <dbReference type="EMBL" id="MBD1422787.1"/>
    </source>
</evidence>
<comment type="caution">
    <text evidence="2">The sequence shown here is derived from an EMBL/GenBank/DDBJ whole genome shotgun (WGS) entry which is preliminary data.</text>
</comment>
<protein>
    <recommendedName>
        <fullName evidence="1">DUF5675 domain-containing protein</fullName>
    </recommendedName>
</protein>
<name>A0ABR7XUR2_9SPHI</name>
<dbReference type="RefSeq" id="WP_190314475.1">
    <property type="nucleotide sequence ID" value="NZ_JACNYL010000003.1"/>
</dbReference>
<feature type="domain" description="DUF5675" evidence="1">
    <location>
        <begin position="9"/>
        <end position="133"/>
    </location>
</feature>
<dbReference type="InterPro" id="IPR043732">
    <property type="entry name" value="DUF5675"/>
</dbReference>
<dbReference type="Pfam" id="PF18925">
    <property type="entry name" value="DUF5675"/>
    <property type="match status" value="1"/>
</dbReference>
<reference evidence="2 3" key="1">
    <citation type="submission" date="2020-08" db="EMBL/GenBank/DDBJ databases">
        <title>Sphingobacterium sp. DN00404 isolated from aquaculture water.</title>
        <authorList>
            <person name="Zhang M."/>
        </authorList>
    </citation>
    <scope>NUCLEOTIDE SEQUENCE [LARGE SCALE GENOMIC DNA]</scope>
    <source>
        <strain evidence="2 3">KCTC 42746</strain>
    </source>
</reference>
<sequence length="148" mass="17342">MEIRVKLSRQGKNTTLSELYINDEFICYVLEDSIRDEKIPGSTAIPAGRYKLEYNRYGAMNGRYQRWYPKFHKGMIELKGIPNFSYVYIHKGNTHANTAGCLLVGNTMRYDKNFGDYEVHQSQKAYKTVYKRLSALMEKGEVFIKVRY</sequence>
<accession>A0ABR7XUR2</accession>